<dbReference type="Proteomes" id="UP000612055">
    <property type="component" value="Unassembled WGS sequence"/>
</dbReference>
<reference evidence="1" key="1">
    <citation type="journal article" date="2020" name="bioRxiv">
        <title>Comparative genomics of Chlamydomonas.</title>
        <authorList>
            <person name="Craig R.J."/>
            <person name="Hasan A.R."/>
            <person name="Ness R.W."/>
            <person name="Keightley P.D."/>
        </authorList>
    </citation>
    <scope>NUCLEOTIDE SEQUENCE</scope>
    <source>
        <strain evidence="1">CCAP 11/70</strain>
    </source>
</reference>
<dbReference type="OrthoDB" id="530589at2759"/>
<dbReference type="AlphaFoldDB" id="A0A835Y1N8"/>
<evidence type="ECO:0000313" key="1">
    <source>
        <dbReference type="EMBL" id="KAG2494927.1"/>
    </source>
</evidence>
<name>A0A835Y1N8_9CHLO</name>
<accession>A0A835Y1N8</accession>
<sequence>MVALDPEDGLPTSVFDGSTKYPLHITVFQQRQPDHGSGLYVYPSVEDCLGATQHFPTSSRLAGAARAIAVAWAWNEDNGLPENYGTKKAYDFVRLVELLPLPPSWGLVPTSPARRVRARAPSSQPLRLQGHAASPQSLARAQARTMALEAEVAAMEEQLGLARAVLRS</sequence>
<protein>
    <submittedName>
        <fullName evidence="1">Uncharacterized protein</fullName>
    </submittedName>
</protein>
<gene>
    <name evidence="1" type="ORF">HYH03_006862</name>
</gene>
<organism evidence="1 2">
    <name type="scientific">Edaphochlamys debaryana</name>
    <dbReference type="NCBI Taxonomy" id="47281"/>
    <lineage>
        <taxon>Eukaryota</taxon>
        <taxon>Viridiplantae</taxon>
        <taxon>Chlorophyta</taxon>
        <taxon>core chlorophytes</taxon>
        <taxon>Chlorophyceae</taxon>
        <taxon>CS clade</taxon>
        <taxon>Chlamydomonadales</taxon>
        <taxon>Chlamydomonadales incertae sedis</taxon>
        <taxon>Edaphochlamys</taxon>
    </lineage>
</organism>
<dbReference type="EMBL" id="JAEHOE010000027">
    <property type="protein sequence ID" value="KAG2494927.1"/>
    <property type="molecule type" value="Genomic_DNA"/>
</dbReference>
<keyword evidence="2" id="KW-1185">Reference proteome</keyword>
<evidence type="ECO:0000313" key="2">
    <source>
        <dbReference type="Proteomes" id="UP000612055"/>
    </source>
</evidence>
<proteinExistence type="predicted"/>
<comment type="caution">
    <text evidence="1">The sequence shown here is derived from an EMBL/GenBank/DDBJ whole genome shotgun (WGS) entry which is preliminary data.</text>
</comment>